<feature type="region of interest" description="Disordered" evidence="1">
    <location>
        <begin position="153"/>
        <end position="175"/>
    </location>
</feature>
<evidence type="ECO:0000313" key="2">
    <source>
        <dbReference type="EMBL" id="TNV85535.1"/>
    </source>
</evidence>
<dbReference type="EMBL" id="RRYP01001750">
    <property type="protein sequence ID" value="TNV85535.1"/>
    <property type="molecule type" value="Genomic_DNA"/>
</dbReference>
<organism evidence="2 3">
    <name type="scientific">Halteria grandinella</name>
    <dbReference type="NCBI Taxonomy" id="5974"/>
    <lineage>
        <taxon>Eukaryota</taxon>
        <taxon>Sar</taxon>
        <taxon>Alveolata</taxon>
        <taxon>Ciliophora</taxon>
        <taxon>Intramacronucleata</taxon>
        <taxon>Spirotrichea</taxon>
        <taxon>Stichotrichia</taxon>
        <taxon>Sporadotrichida</taxon>
        <taxon>Halteriidae</taxon>
        <taxon>Halteria</taxon>
    </lineage>
</organism>
<name>A0A8J8T8E8_HALGN</name>
<evidence type="ECO:0000256" key="1">
    <source>
        <dbReference type="SAM" id="MobiDB-lite"/>
    </source>
</evidence>
<keyword evidence="3" id="KW-1185">Reference proteome</keyword>
<dbReference type="Proteomes" id="UP000785679">
    <property type="component" value="Unassembled WGS sequence"/>
</dbReference>
<reference evidence="2" key="1">
    <citation type="submission" date="2019-06" db="EMBL/GenBank/DDBJ databases">
        <authorList>
            <person name="Zheng W."/>
        </authorList>
    </citation>
    <scope>NUCLEOTIDE SEQUENCE</scope>
    <source>
        <strain evidence="2">QDHG01</strain>
    </source>
</reference>
<accession>A0A8J8T8E8</accession>
<feature type="compositionally biased region" description="Polar residues" evidence="1">
    <location>
        <begin position="158"/>
        <end position="175"/>
    </location>
</feature>
<gene>
    <name evidence="2" type="ORF">FGO68_gene10537</name>
</gene>
<comment type="caution">
    <text evidence="2">The sequence shown here is derived from an EMBL/GenBank/DDBJ whole genome shotgun (WGS) entry which is preliminary data.</text>
</comment>
<dbReference type="AlphaFoldDB" id="A0A8J8T8E8"/>
<sequence length="279" mass="31598">MRLAVAQLDQCQIDYPYKAPEVATSLGNLIYAAKVMHYKCFSCSKQFQKQLLGSFNLQAEYKKVPTVNALHEVFNTSEAVKCPFCCEIVSQLINLDFILGNQEELEAYDYAKICDSRQHQPDKDVAVYFHKQIVPKESKKPMQLLISSLKPPLKKADCQSNGKESSSFKDSNGLKNTNAETVHLAQASEISSEQEEAAVIGHFTPIQDKHRINPEECKRFNGELMKSMIYKKTKRNISYQDFLQGKHGKGQSNDIIVASQAKAQKQECVIDAVQFQFFK</sequence>
<protein>
    <submittedName>
        <fullName evidence="2">Uncharacterized protein</fullName>
    </submittedName>
</protein>
<proteinExistence type="predicted"/>
<evidence type="ECO:0000313" key="3">
    <source>
        <dbReference type="Proteomes" id="UP000785679"/>
    </source>
</evidence>